<evidence type="ECO:0000313" key="1">
    <source>
        <dbReference type="EMBL" id="EWG12061.1"/>
    </source>
</evidence>
<dbReference type="PATRIC" id="fig|1307436.3.peg.997"/>
<sequence>MAPPAKFETQSIYLKKVCSIKTGSIRRGNALFAELTSLFARWAMLFAGSPGLFARQVILFAGSTSLFAKYASLFADFPFL</sequence>
<reference evidence="1 2" key="2">
    <citation type="journal article" date="2016" name="Sci. Rep.">
        <title>A novel serine protease, Sep1, from Bacillus firmus DS-1 has nematicidal activity and degrades multiple intestinal-associated nematode proteins.</title>
        <authorList>
            <person name="Geng C."/>
            <person name="Nie X."/>
            <person name="Tang Z."/>
            <person name="Zhang Y."/>
            <person name="Lin J."/>
            <person name="Sun M."/>
            <person name="Peng D."/>
        </authorList>
    </citation>
    <scope>NUCLEOTIDE SEQUENCE [LARGE SCALE GENOMIC DNA]</scope>
    <source>
        <strain evidence="1 2">DS1</strain>
    </source>
</reference>
<dbReference type="EMBL" id="APVL01000003">
    <property type="protein sequence ID" value="EWG12061.1"/>
    <property type="molecule type" value="Genomic_DNA"/>
</dbReference>
<comment type="caution">
    <text evidence="1">The sequence shown here is derived from an EMBL/GenBank/DDBJ whole genome shotgun (WGS) entry which is preliminary data.</text>
</comment>
<dbReference type="Proteomes" id="UP000019270">
    <property type="component" value="Unassembled WGS sequence"/>
</dbReference>
<organism evidence="1 2">
    <name type="scientific">Cytobacillus firmus DS1</name>
    <dbReference type="NCBI Taxonomy" id="1307436"/>
    <lineage>
        <taxon>Bacteria</taxon>
        <taxon>Bacillati</taxon>
        <taxon>Bacillota</taxon>
        <taxon>Bacilli</taxon>
        <taxon>Bacillales</taxon>
        <taxon>Bacillaceae</taxon>
        <taxon>Cytobacillus</taxon>
    </lineage>
</organism>
<dbReference type="RefSeq" id="WP_152539662.1">
    <property type="nucleotide sequence ID" value="NZ_APVL01000003.1"/>
</dbReference>
<protein>
    <submittedName>
        <fullName evidence="1">Uncharacterized protein</fullName>
    </submittedName>
</protein>
<accession>W7LA17</accession>
<evidence type="ECO:0000313" key="2">
    <source>
        <dbReference type="Proteomes" id="UP000019270"/>
    </source>
</evidence>
<reference evidence="2" key="1">
    <citation type="submission" date="2013-03" db="EMBL/GenBank/DDBJ databases">
        <title>Draft genome sequence of Bacillus firmus DS1.</title>
        <authorList>
            <person name="Peng D."/>
            <person name="Zhu L."/>
            <person name="Sun M."/>
        </authorList>
    </citation>
    <scope>NUCLEOTIDE SEQUENCE [LARGE SCALE GENOMIC DNA]</scope>
    <source>
        <strain evidence="2">DS1</strain>
    </source>
</reference>
<proteinExistence type="predicted"/>
<gene>
    <name evidence="1" type="ORF">PBF_04678</name>
</gene>
<dbReference type="AlphaFoldDB" id="W7LA17"/>
<name>W7LA17_CYTFI</name>